<feature type="transmembrane region" description="Helical" evidence="1">
    <location>
        <begin position="174"/>
        <end position="192"/>
    </location>
</feature>
<keyword evidence="3" id="KW-1185">Reference proteome</keyword>
<keyword evidence="1" id="KW-0812">Transmembrane</keyword>
<proteinExistence type="predicted"/>
<feature type="transmembrane region" description="Helical" evidence="1">
    <location>
        <begin position="81"/>
        <end position="104"/>
    </location>
</feature>
<feature type="transmembrane region" description="Helical" evidence="1">
    <location>
        <begin position="47"/>
        <end position="69"/>
    </location>
</feature>
<dbReference type="AlphaFoldDB" id="A0A7X4GHE4"/>
<evidence type="ECO:0000313" key="2">
    <source>
        <dbReference type="EMBL" id="MYL98698.1"/>
    </source>
</evidence>
<gene>
    <name evidence="2" type="ORF">GR702_13085</name>
</gene>
<dbReference type="RefSeq" id="WP_160986331.1">
    <property type="nucleotide sequence ID" value="NZ_WVTD01000009.1"/>
</dbReference>
<name>A0A7X4GHE4_9SPHN</name>
<dbReference type="Proteomes" id="UP000465810">
    <property type="component" value="Unassembled WGS sequence"/>
</dbReference>
<keyword evidence="1" id="KW-1133">Transmembrane helix</keyword>
<comment type="caution">
    <text evidence="2">The sequence shown here is derived from an EMBL/GenBank/DDBJ whole genome shotgun (WGS) entry which is preliminary data.</text>
</comment>
<sequence>MASVAGVQVGRLSFWARMTIGISAFIVFGFAQFALRGFVPVARVPLVFHLHALAMLGWLALLCTQSVLAGRGAGLAFHRRLGWASVAMLPLIVVLASLTCLAGLRTGIFPPFFTPAHFLALVHVRTAIFAGLVAVAIARRREADWHKRLMIGSTILIMEPALGRVLPMPFIMPWGEWLVVAIQLGVAMLVVGHDRRTLGRVHPATTAAILSIVLSHVLIELLALAPWWIDFAARFTA</sequence>
<keyword evidence="1" id="KW-0472">Membrane</keyword>
<feature type="transmembrane region" description="Helical" evidence="1">
    <location>
        <begin position="12"/>
        <end position="35"/>
    </location>
</feature>
<dbReference type="EMBL" id="WVTD01000009">
    <property type="protein sequence ID" value="MYL98698.1"/>
    <property type="molecule type" value="Genomic_DNA"/>
</dbReference>
<reference evidence="2 3" key="1">
    <citation type="submission" date="2019-12" db="EMBL/GenBank/DDBJ databases">
        <authorList>
            <person name="Feng G."/>
            <person name="Zhu H."/>
        </authorList>
    </citation>
    <scope>NUCLEOTIDE SEQUENCE [LARGE SCALE GENOMIC DNA]</scope>
    <source>
        <strain evidence="2 3">FGD1</strain>
    </source>
</reference>
<organism evidence="2 3">
    <name type="scientific">Novosphingobium silvae</name>
    <dbReference type="NCBI Taxonomy" id="2692619"/>
    <lineage>
        <taxon>Bacteria</taxon>
        <taxon>Pseudomonadati</taxon>
        <taxon>Pseudomonadota</taxon>
        <taxon>Alphaproteobacteria</taxon>
        <taxon>Sphingomonadales</taxon>
        <taxon>Sphingomonadaceae</taxon>
        <taxon>Novosphingobium</taxon>
    </lineage>
</organism>
<feature type="transmembrane region" description="Helical" evidence="1">
    <location>
        <begin position="116"/>
        <end position="137"/>
    </location>
</feature>
<evidence type="ECO:0000313" key="3">
    <source>
        <dbReference type="Proteomes" id="UP000465810"/>
    </source>
</evidence>
<feature type="transmembrane region" description="Helical" evidence="1">
    <location>
        <begin position="204"/>
        <end position="229"/>
    </location>
</feature>
<evidence type="ECO:0000256" key="1">
    <source>
        <dbReference type="SAM" id="Phobius"/>
    </source>
</evidence>
<accession>A0A7X4GHE4</accession>
<protein>
    <submittedName>
        <fullName evidence="2">Uncharacterized protein</fullName>
    </submittedName>
</protein>